<dbReference type="Gene3D" id="3.90.320.10">
    <property type="match status" value="1"/>
</dbReference>
<dbReference type="CDD" id="cd22343">
    <property type="entry name" value="PDDEXK_lambda_exonuclease-like"/>
    <property type="match status" value="1"/>
</dbReference>
<dbReference type="PANTHER" id="PTHR46609">
    <property type="entry name" value="EXONUCLEASE, PHAGE-TYPE/RECB, C-TERMINAL DOMAIN-CONTAINING PROTEIN"/>
    <property type="match status" value="1"/>
</dbReference>
<dbReference type="InterPro" id="IPR051703">
    <property type="entry name" value="NF-kappa-B_Signaling_Reg"/>
</dbReference>
<dbReference type="Pfam" id="PF09588">
    <property type="entry name" value="YqaJ"/>
    <property type="match status" value="1"/>
</dbReference>
<name>A0A1X7U2J2_AMPQE</name>
<reference evidence="2" key="1">
    <citation type="submission" date="2017-05" db="UniProtKB">
        <authorList>
            <consortium name="EnsemblMetazoa"/>
        </authorList>
    </citation>
    <scope>IDENTIFICATION</scope>
</reference>
<accession>A0A1X7U2J2</accession>
<dbReference type="InterPro" id="IPR019080">
    <property type="entry name" value="YqaJ_viral_recombinase"/>
</dbReference>
<dbReference type="STRING" id="400682.A0A1X7U2J2"/>
<dbReference type="OrthoDB" id="6775702at2759"/>
<feature type="domain" description="YqaJ viral recombinase" evidence="1">
    <location>
        <begin position="10"/>
        <end position="166"/>
    </location>
</feature>
<evidence type="ECO:0000313" key="2">
    <source>
        <dbReference type="EnsemblMetazoa" id="Aqu2.1.21739_001"/>
    </source>
</evidence>
<dbReference type="AlphaFoldDB" id="A0A1X7U2J2"/>
<dbReference type="InterPro" id="IPR011604">
    <property type="entry name" value="PDDEXK-like_dom_sf"/>
</dbReference>
<proteinExistence type="predicted"/>
<dbReference type="PANTHER" id="PTHR46609:SF8">
    <property type="entry name" value="YQAJ VIRAL RECOMBINASE DOMAIN-CONTAINING PROTEIN"/>
    <property type="match status" value="1"/>
</dbReference>
<dbReference type="OMA" id="FWETTIT"/>
<sequence length="239" mass="27787">EGDDTTSNIWKAERRKRITSSLIGQIAKRRSKTKVEKVVKFKLYSTFRGNSATRWRNEQEKHARQKYIQKLKAKSPLATCNDSGLVIHKKHHWLAASPDGLVNDPSATPSSGLVEIKNPFKYKDSTILEAAEASDFCLKKDKNETIQLKKTHNYYYQVQGAMFCTDTFWCDFVVSTEKDLFVQRISFDRQFWETTITKLRTFYFTALLPQLAAPLNGMIREPEQWQSDPKSWEECYINL</sequence>
<evidence type="ECO:0000259" key="1">
    <source>
        <dbReference type="Pfam" id="PF09588"/>
    </source>
</evidence>
<dbReference type="InterPro" id="IPR011335">
    <property type="entry name" value="Restrct_endonuc-II-like"/>
</dbReference>
<organism evidence="2">
    <name type="scientific">Amphimedon queenslandica</name>
    <name type="common">Sponge</name>
    <dbReference type="NCBI Taxonomy" id="400682"/>
    <lineage>
        <taxon>Eukaryota</taxon>
        <taxon>Metazoa</taxon>
        <taxon>Porifera</taxon>
        <taxon>Demospongiae</taxon>
        <taxon>Heteroscleromorpha</taxon>
        <taxon>Haplosclerida</taxon>
        <taxon>Niphatidae</taxon>
        <taxon>Amphimedon</taxon>
    </lineage>
</organism>
<dbReference type="EnsemblMetazoa" id="Aqu2.1.21739_001">
    <property type="protein sequence ID" value="Aqu2.1.21739_001"/>
    <property type="gene ID" value="Aqu2.1.21739"/>
</dbReference>
<dbReference type="InParanoid" id="A0A1X7U2J2"/>
<dbReference type="SUPFAM" id="SSF52980">
    <property type="entry name" value="Restriction endonuclease-like"/>
    <property type="match status" value="1"/>
</dbReference>
<dbReference type="GO" id="GO:0006281">
    <property type="term" value="P:DNA repair"/>
    <property type="evidence" value="ECO:0007669"/>
    <property type="project" value="UniProtKB-ARBA"/>
</dbReference>
<protein>
    <recommendedName>
        <fullName evidence="1">YqaJ viral recombinase domain-containing protein</fullName>
    </recommendedName>
</protein>
<dbReference type="eggNOG" id="ENOG502S0S7">
    <property type="taxonomic scope" value="Eukaryota"/>
</dbReference>